<evidence type="ECO:0000313" key="6">
    <source>
        <dbReference type="Proteomes" id="UP000515158"/>
    </source>
</evidence>
<evidence type="ECO:0000259" key="5">
    <source>
        <dbReference type="Pfam" id="PF13847"/>
    </source>
</evidence>
<keyword evidence="2 7" id="KW-0489">Methyltransferase</keyword>
<protein>
    <submittedName>
        <fullName evidence="7">EEF1A lysine and N-terminal methyltransferase homolog</fullName>
    </submittedName>
</protein>
<keyword evidence="4" id="KW-0511">Multifunctional enzyme</keyword>
<gene>
    <name evidence="7" type="primary">LOC117642260</name>
</gene>
<evidence type="ECO:0000256" key="1">
    <source>
        <dbReference type="ARBA" id="ARBA00008361"/>
    </source>
</evidence>
<proteinExistence type="inferred from homology"/>
<dbReference type="InterPro" id="IPR029063">
    <property type="entry name" value="SAM-dependent_MTases_sf"/>
</dbReference>
<sequence>MNLLPKSREEFSKTEYWNTFFKKRGNKAFEWYGEYPELCGHLHKYIKPQDSVLVVGCGNSKLSSDLYDVGYRKIINIDISGVVIKQMLQAHSQQRPDLQFVQMDVLKMEFEDSKFNVVLDKGTLDALMSDDSPESIDRIDTMFNEVERVLKVCGRWVCVSLLQDHVLRAILRFFPSRGWMVRIARCIEAEQKTAAEGESSGLPVFVIICTKMVKMPNFTPVLELHLSADGKGERFSSPEALTDGVHTIQQAALVCSRLGTTNVVKDGEICLDLMKPGTSSPRFSVYVCDKPCANEATRKFAAFVVPQGRETEWLFGTPEGRASLQTSVGYDRLAIITMHRGHTYPSLEELQEELSECILQVAPAGHNRKIPFLSAGQDVGVRTIVHKANSLISGDILIEEVEVEDEVFRRLIFLKNPNVIQSECRLKRVKSKKGPMKYVVDTTYLGCDHHVYMGVGVSLALKTAINAGNILIIGLGGGGLCTYLHSCFKQAIIEAVDIDPLTENIAKEYFGLPVNDKIKLHFEDGLKYMDTLSKTGKTFDAVLFDVDSKDSSLGMSCPPREFLESDALDSVVKLIGDQGLFILNLVCRAEGLQKEVKAMLRSKFSCIRSYKLEQDVNEVLFCSTKVQKDKDALRLEVKSAAQNFNSIVKDNKIQSRNVVDVTDLVKKLNIS</sequence>
<dbReference type="KEGG" id="tpal:117642260"/>
<evidence type="ECO:0000256" key="3">
    <source>
        <dbReference type="ARBA" id="ARBA00022679"/>
    </source>
</evidence>
<feature type="domain" description="Methyltransferase" evidence="5">
    <location>
        <begin position="47"/>
        <end position="157"/>
    </location>
</feature>
<comment type="similarity">
    <text evidence="1">Belongs to the methyltransferase superfamily.</text>
</comment>
<keyword evidence="3" id="KW-0808">Transferase</keyword>
<evidence type="ECO:0000313" key="7">
    <source>
        <dbReference type="RefSeq" id="XP_034236144.1"/>
    </source>
</evidence>
<dbReference type="CDD" id="cd02440">
    <property type="entry name" value="AdoMet_MTases"/>
    <property type="match status" value="1"/>
</dbReference>
<dbReference type="InParanoid" id="A0A6P8ZJY1"/>
<dbReference type="InterPro" id="IPR051419">
    <property type="entry name" value="Lys/N-term_MeTrsfase_sf"/>
</dbReference>
<dbReference type="Pfam" id="PF01564">
    <property type="entry name" value="Spermine_synth"/>
    <property type="match status" value="1"/>
</dbReference>
<organism evidence="7">
    <name type="scientific">Thrips palmi</name>
    <name type="common">Melon thrips</name>
    <dbReference type="NCBI Taxonomy" id="161013"/>
    <lineage>
        <taxon>Eukaryota</taxon>
        <taxon>Metazoa</taxon>
        <taxon>Ecdysozoa</taxon>
        <taxon>Arthropoda</taxon>
        <taxon>Hexapoda</taxon>
        <taxon>Insecta</taxon>
        <taxon>Pterygota</taxon>
        <taxon>Neoptera</taxon>
        <taxon>Paraneoptera</taxon>
        <taxon>Thysanoptera</taxon>
        <taxon>Terebrantia</taxon>
        <taxon>Thripoidea</taxon>
        <taxon>Thripidae</taxon>
        <taxon>Thrips</taxon>
    </lineage>
</organism>
<dbReference type="GO" id="GO:0008168">
    <property type="term" value="F:methyltransferase activity"/>
    <property type="evidence" value="ECO:0007669"/>
    <property type="project" value="UniProtKB-KW"/>
</dbReference>
<dbReference type="Proteomes" id="UP000515158">
    <property type="component" value="Unplaced"/>
</dbReference>
<dbReference type="GO" id="GO:0032259">
    <property type="term" value="P:methylation"/>
    <property type="evidence" value="ECO:0007669"/>
    <property type="project" value="UniProtKB-KW"/>
</dbReference>
<dbReference type="SUPFAM" id="SSF53335">
    <property type="entry name" value="S-adenosyl-L-methionine-dependent methyltransferases"/>
    <property type="match status" value="2"/>
</dbReference>
<dbReference type="FunCoup" id="A0A6P8ZJY1">
    <property type="interactions" value="2163"/>
</dbReference>
<dbReference type="FunFam" id="3.40.50.150:FF:000110">
    <property type="entry name" value="methyltransferase-like protein 13 isoform X1"/>
    <property type="match status" value="1"/>
</dbReference>
<evidence type="ECO:0000256" key="4">
    <source>
        <dbReference type="ARBA" id="ARBA00023268"/>
    </source>
</evidence>
<dbReference type="OrthoDB" id="411785at2759"/>
<accession>A0A6P8ZJY1</accession>
<dbReference type="PANTHER" id="PTHR12176">
    <property type="entry name" value="SAM-DEPENDENT METHYLTRANSFERASE SUPERFAMILY PROTEIN"/>
    <property type="match status" value="1"/>
</dbReference>
<dbReference type="AlphaFoldDB" id="A0A6P8ZJY1"/>
<dbReference type="Pfam" id="PF13847">
    <property type="entry name" value="Methyltransf_31"/>
    <property type="match status" value="1"/>
</dbReference>
<dbReference type="InterPro" id="IPR025714">
    <property type="entry name" value="Methyltranfer_dom"/>
</dbReference>
<dbReference type="Gene3D" id="3.40.50.150">
    <property type="entry name" value="Vaccinia Virus protein VP39"/>
    <property type="match status" value="2"/>
</dbReference>
<dbReference type="PANTHER" id="PTHR12176:SF78">
    <property type="entry name" value="EEF1A LYSINE AND N-TERMINAL METHYLTRANSFERASE"/>
    <property type="match status" value="1"/>
</dbReference>
<name>A0A6P8ZJY1_THRPL</name>
<reference evidence="7" key="1">
    <citation type="submission" date="2025-08" db="UniProtKB">
        <authorList>
            <consortium name="RefSeq"/>
        </authorList>
    </citation>
    <scope>IDENTIFICATION</scope>
    <source>
        <tissue evidence="7">Total insect</tissue>
    </source>
</reference>
<dbReference type="RefSeq" id="XP_034236144.1">
    <property type="nucleotide sequence ID" value="XM_034380253.1"/>
</dbReference>
<keyword evidence="6" id="KW-1185">Reference proteome</keyword>
<dbReference type="GeneID" id="117642260"/>
<evidence type="ECO:0000256" key="2">
    <source>
        <dbReference type="ARBA" id="ARBA00022603"/>
    </source>
</evidence>